<dbReference type="Pfam" id="PF07221">
    <property type="entry name" value="GlcNAc_2-epim"/>
    <property type="match status" value="1"/>
</dbReference>
<evidence type="ECO:0000313" key="4">
    <source>
        <dbReference type="Proteomes" id="UP000789325"/>
    </source>
</evidence>
<evidence type="ECO:0000313" key="3">
    <source>
        <dbReference type="EMBL" id="HJH43772.1"/>
    </source>
</evidence>
<reference evidence="3" key="1">
    <citation type="journal article" date="2021" name="PeerJ">
        <title>Extensive microbial diversity within the chicken gut microbiome revealed by metagenomics and culture.</title>
        <authorList>
            <person name="Gilroy R."/>
            <person name="Ravi A."/>
            <person name="Getino M."/>
            <person name="Pursley I."/>
            <person name="Horton D.L."/>
            <person name="Alikhan N.F."/>
            <person name="Baker D."/>
            <person name="Gharbi K."/>
            <person name="Hall N."/>
            <person name="Watson M."/>
            <person name="Adriaenssens E.M."/>
            <person name="Foster-Nyarko E."/>
            <person name="Jarju S."/>
            <person name="Secka A."/>
            <person name="Antonio M."/>
            <person name="Oren A."/>
            <person name="Chaudhuri R.R."/>
            <person name="La Ragione R."/>
            <person name="Hildebrand F."/>
            <person name="Pallen M.J."/>
        </authorList>
    </citation>
    <scope>NUCLEOTIDE SEQUENCE</scope>
    <source>
        <strain evidence="3">USAMLcec12-2067</strain>
    </source>
</reference>
<dbReference type="Gene3D" id="1.50.10.10">
    <property type="match status" value="1"/>
</dbReference>
<reference evidence="3" key="2">
    <citation type="submission" date="2021-09" db="EMBL/GenBank/DDBJ databases">
        <authorList>
            <person name="Gilroy R."/>
        </authorList>
    </citation>
    <scope>NUCLEOTIDE SEQUENCE</scope>
    <source>
        <strain evidence="3">USAMLcec12-2067</strain>
    </source>
</reference>
<protein>
    <submittedName>
        <fullName evidence="3">AGE family epimerase/isomerase</fullName>
    </submittedName>
</protein>
<keyword evidence="2" id="KW-0413">Isomerase</keyword>
<name>A0A9D3ADP4_9ACTN</name>
<dbReference type="GO" id="GO:0005975">
    <property type="term" value="P:carbohydrate metabolic process"/>
    <property type="evidence" value="ECO:0007669"/>
    <property type="project" value="InterPro"/>
</dbReference>
<accession>A0A9D3ADP4</accession>
<proteinExistence type="inferred from homology"/>
<evidence type="ECO:0000256" key="1">
    <source>
        <dbReference type="ARBA" id="ARBA00008558"/>
    </source>
</evidence>
<comment type="similarity">
    <text evidence="1">Belongs to the N-acylglucosamine 2-epimerase family.</text>
</comment>
<dbReference type="InterPro" id="IPR010819">
    <property type="entry name" value="AGE/CE"/>
</dbReference>
<gene>
    <name evidence="3" type="ORF">K8V16_08235</name>
</gene>
<dbReference type="EMBL" id="DYZL01000178">
    <property type="protein sequence ID" value="HJH43772.1"/>
    <property type="molecule type" value="Genomic_DNA"/>
</dbReference>
<dbReference type="GO" id="GO:0016853">
    <property type="term" value="F:isomerase activity"/>
    <property type="evidence" value="ECO:0007669"/>
    <property type="project" value="UniProtKB-KW"/>
</dbReference>
<organism evidence="3 4">
    <name type="scientific">Rubneribacter badeniensis</name>
    <dbReference type="NCBI Taxonomy" id="2070688"/>
    <lineage>
        <taxon>Bacteria</taxon>
        <taxon>Bacillati</taxon>
        <taxon>Actinomycetota</taxon>
        <taxon>Coriobacteriia</taxon>
        <taxon>Eggerthellales</taxon>
        <taxon>Eggerthellaceae</taxon>
        <taxon>Rubneribacter</taxon>
    </lineage>
</organism>
<dbReference type="SUPFAM" id="SSF48208">
    <property type="entry name" value="Six-hairpin glycosidases"/>
    <property type="match status" value="1"/>
</dbReference>
<sequence>MTADHDTIETLVRTRDWLRAELDTCVRFWLEHGMDREHGGVYTCLDRTGEVYSTDKSVWMQGRCAWTFSHLCRLYGERPEWMEAAKSCLDFLEEHCINHEAGGRLYFTVTAEGKPLRQRRYCFSEGFYAIANAEYYGLTGETEHLERARRAYRLIYDLNNGLIEDPTGLGPKTIPETRSGRALADPMIFLNIIGIMRRVDPANTEEYDCHARECTDTIVRYHYRPELGCTLESVNAEGQPELDYTAGRVVNPGHDIECSWFMMDEANYRGDEELHKMAEQIFRLAIEAGWDKEYGGLLYFIDACGKPTEAYEHDMKLWWPHNEIMIAASKAYRDTGDEYYLNWLLKTIEYSKAHFADPEYGEWYGYLRRDGLPTMPSTKGSTFKGPFHVPRALSMTERTLTEIIGDEAAPSA</sequence>
<dbReference type="FunFam" id="1.50.10.10:FF:000021">
    <property type="entry name" value="N-acylglucosamine 2-epimerase"/>
    <property type="match status" value="1"/>
</dbReference>
<dbReference type="InterPro" id="IPR012341">
    <property type="entry name" value="6hp_glycosidase-like_sf"/>
</dbReference>
<evidence type="ECO:0000256" key="2">
    <source>
        <dbReference type="ARBA" id="ARBA00023235"/>
    </source>
</evidence>
<dbReference type="AlphaFoldDB" id="A0A9D3ADP4"/>
<dbReference type="InterPro" id="IPR008928">
    <property type="entry name" value="6-hairpin_glycosidase_sf"/>
</dbReference>
<comment type="caution">
    <text evidence="3">The sequence shown here is derived from an EMBL/GenBank/DDBJ whole genome shotgun (WGS) entry which is preliminary data.</text>
</comment>
<dbReference type="Proteomes" id="UP000789325">
    <property type="component" value="Unassembled WGS sequence"/>
</dbReference>
<dbReference type="PANTHER" id="PTHR15108">
    <property type="entry name" value="N-ACYLGLUCOSAMINE-2-EPIMERASE"/>
    <property type="match status" value="1"/>
</dbReference>